<dbReference type="InterPro" id="IPR011118">
    <property type="entry name" value="Tannase/feruloyl_esterase"/>
</dbReference>
<comment type="catalytic activity">
    <reaction evidence="9">
        <text>feruloyl-polysaccharide + H2O = ferulate + polysaccharide.</text>
        <dbReference type="EC" id="3.1.1.73"/>
    </reaction>
</comment>
<dbReference type="Proteomes" id="UP000700596">
    <property type="component" value="Unassembled WGS sequence"/>
</dbReference>
<evidence type="ECO:0000256" key="3">
    <source>
        <dbReference type="ARBA" id="ARBA00022651"/>
    </source>
</evidence>
<organism evidence="11 12">
    <name type="scientific">Dendryphion nanum</name>
    <dbReference type="NCBI Taxonomy" id="256645"/>
    <lineage>
        <taxon>Eukaryota</taxon>
        <taxon>Fungi</taxon>
        <taxon>Dikarya</taxon>
        <taxon>Ascomycota</taxon>
        <taxon>Pezizomycotina</taxon>
        <taxon>Dothideomycetes</taxon>
        <taxon>Pleosporomycetidae</taxon>
        <taxon>Pleosporales</taxon>
        <taxon>Torulaceae</taxon>
        <taxon>Dendryphion</taxon>
    </lineage>
</organism>
<dbReference type="GO" id="GO:0045493">
    <property type="term" value="P:xylan catabolic process"/>
    <property type="evidence" value="ECO:0007669"/>
    <property type="project" value="UniProtKB-KW"/>
</dbReference>
<evidence type="ECO:0000256" key="4">
    <source>
        <dbReference type="ARBA" id="ARBA00022723"/>
    </source>
</evidence>
<evidence type="ECO:0000313" key="11">
    <source>
        <dbReference type="EMBL" id="KAH7138610.1"/>
    </source>
</evidence>
<keyword evidence="7" id="KW-0106">Calcium</keyword>
<keyword evidence="5" id="KW-0732">Signal</keyword>
<dbReference type="GO" id="GO:0046872">
    <property type="term" value="F:metal ion binding"/>
    <property type="evidence" value="ECO:0007669"/>
    <property type="project" value="UniProtKB-KW"/>
</dbReference>
<dbReference type="PANTHER" id="PTHR33938:SF15">
    <property type="entry name" value="FERULOYL ESTERASE B-RELATED"/>
    <property type="match status" value="1"/>
</dbReference>
<dbReference type="SUPFAM" id="SSF53474">
    <property type="entry name" value="alpha/beta-Hydrolases"/>
    <property type="match status" value="1"/>
</dbReference>
<keyword evidence="3" id="KW-0624">Polysaccharide degradation</keyword>
<dbReference type="OrthoDB" id="3039123at2759"/>
<keyword evidence="12" id="KW-1185">Reference proteome</keyword>
<proteinExistence type="inferred from homology"/>
<dbReference type="EC" id="3.1.1.-" evidence="10"/>
<keyword evidence="6 10" id="KW-0378">Hydrolase</keyword>
<dbReference type="EMBL" id="JAGMWT010000001">
    <property type="protein sequence ID" value="KAH7138610.1"/>
    <property type="molecule type" value="Genomic_DNA"/>
</dbReference>
<gene>
    <name evidence="11" type="ORF">B0J11DRAFT_610125</name>
</gene>
<evidence type="ECO:0000256" key="5">
    <source>
        <dbReference type="ARBA" id="ARBA00022729"/>
    </source>
</evidence>
<comment type="similarity">
    <text evidence="1 10">Belongs to the tannase family.</text>
</comment>
<name>A0A9P9EIR7_9PLEO</name>
<evidence type="ECO:0000256" key="1">
    <source>
        <dbReference type="ARBA" id="ARBA00006249"/>
    </source>
</evidence>
<dbReference type="AlphaFoldDB" id="A0A9P9EIR7"/>
<sequence>MKVNTSFYLPFLNACAAHAYSGQGAANPAKDFSSACAAIAPKLQIENATVYFSQFVAAGTNITFPDLNATCGPPFQVVSADICRIALFVATSKRSGINMEAWLPANWTGRFLSSGNGGLNGCVKYEDLAYASGLGFASVGANNGHNGTSGGAFYNNPDVVEDFAYRSVHTGVVVGKKITKAFYRKSHKKSYYFGCSTGGRQGFKSAQEFPEDFDGIVAGAPALSFVNLTSWSGHFYPVTGSNTSDTFVPVNLWTLVHQDIMKQCDALDNYVDGILEDPSQCNYSSKGLICSEGQTANCLTSKQSETVQKIFSPLYTEDGSLVYPRMQPGSEIVASRAIYNGLPFPYTTDWFRYALYNDPSWDPTKINSTDYENAARLNPFNIQTWKGDLSAVQKRGAKILHWHGLMDAIISSDNSPRYYEHVSKTMGQSPEQLDSFYRFFRVSGTGHCAGGDGASVIGQGVTTVNSLDPNENILMAIVNWVEKGKAPETITGTRWVNGTQALGIDYKRRHCKYPKRNVFQGGDAKNPDTWKCV</sequence>
<keyword evidence="4" id="KW-0479">Metal-binding</keyword>
<evidence type="ECO:0000256" key="8">
    <source>
        <dbReference type="ARBA" id="ARBA00023157"/>
    </source>
</evidence>
<keyword evidence="3" id="KW-0858">Xylan degradation</keyword>
<dbReference type="InterPro" id="IPR029058">
    <property type="entry name" value="AB_hydrolase_fold"/>
</dbReference>
<evidence type="ECO:0000313" key="12">
    <source>
        <dbReference type="Proteomes" id="UP000700596"/>
    </source>
</evidence>
<evidence type="ECO:0000256" key="6">
    <source>
        <dbReference type="ARBA" id="ARBA00022801"/>
    </source>
</evidence>
<dbReference type="Gene3D" id="3.40.50.1820">
    <property type="entry name" value="alpha/beta hydrolase"/>
    <property type="match status" value="1"/>
</dbReference>
<comment type="caution">
    <text evidence="11">The sequence shown here is derived from an EMBL/GenBank/DDBJ whole genome shotgun (WGS) entry which is preliminary data.</text>
</comment>
<evidence type="ECO:0000256" key="2">
    <source>
        <dbReference type="ARBA" id="ARBA00022487"/>
    </source>
</evidence>
<dbReference type="Pfam" id="PF07519">
    <property type="entry name" value="Tannase"/>
    <property type="match status" value="2"/>
</dbReference>
<dbReference type="PANTHER" id="PTHR33938">
    <property type="entry name" value="FERULOYL ESTERASE B-RELATED"/>
    <property type="match status" value="1"/>
</dbReference>
<dbReference type="GO" id="GO:0030600">
    <property type="term" value="F:feruloyl esterase activity"/>
    <property type="evidence" value="ECO:0007669"/>
    <property type="project" value="UniProtKB-EC"/>
</dbReference>
<reference evidence="11" key="1">
    <citation type="journal article" date="2021" name="Nat. Commun.">
        <title>Genetic determinants of endophytism in the Arabidopsis root mycobiome.</title>
        <authorList>
            <person name="Mesny F."/>
            <person name="Miyauchi S."/>
            <person name="Thiergart T."/>
            <person name="Pickel B."/>
            <person name="Atanasova L."/>
            <person name="Karlsson M."/>
            <person name="Huettel B."/>
            <person name="Barry K.W."/>
            <person name="Haridas S."/>
            <person name="Chen C."/>
            <person name="Bauer D."/>
            <person name="Andreopoulos W."/>
            <person name="Pangilinan J."/>
            <person name="LaButti K."/>
            <person name="Riley R."/>
            <person name="Lipzen A."/>
            <person name="Clum A."/>
            <person name="Drula E."/>
            <person name="Henrissat B."/>
            <person name="Kohler A."/>
            <person name="Grigoriev I.V."/>
            <person name="Martin F.M."/>
            <person name="Hacquard S."/>
        </authorList>
    </citation>
    <scope>NUCLEOTIDE SEQUENCE</scope>
    <source>
        <strain evidence="11">MPI-CAGE-CH-0243</strain>
    </source>
</reference>
<protein>
    <recommendedName>
        <fullName evidence="10">Carboxylic ester hydrolase</fullName>
        <ecNumber evidence="10">3.1.1.-</ecNumber>
    </recommendedName>
</protein>
<accession>A0A9P9EIR7</accession>
<keyword evidence="2" id="KW-0719">Serine esterase</keyword>
<evidence type="ECO:0000256" key="9">
    <source>
        <dbReference type="ARBA" id="ARBA00034075"/>
    </source>
</evidence>
<keyword evidence="8" id="KW-1015">Disulfide bond</keyword>
<keyword evidence="3" id="KW-0119">Carbohydrate metabolism</keyword>
<evidence type="ECO:0000256" key="7">
    <source>
        <dbReference type="ARBA" id="ARBA00022837"/>
    </source>
</evidence>
<evidence type="ECO:0000256" key="10">
    <source>
        <dbReference type="RuleBase" id="RU361238"/>
    </source>
</evidence>